<dbReference type="InterPro" id="IPR036691">
    <property type="entry name" value="Endo/exonu/phosph_ase_sf"/>
</dbReference>
<dbReference type="AlphaFoldDB" id="A0AAV4JIW1"/>
<proteinExistence type="predicted"/>
<name>A0AAV4JIW1_9GAST</name>
<accession>A0AAV4JIW1</accession>
<gene>
    <name evidence="1" type="ORF">ElyMa_003359400</name>
</gene>
<comment type="caution">
    <text evidence="1">The sequence shown here is derived from an EMBL/GenBank/DDBJ whole genome shotgun (WGS) entry which is preliminary data.</text>
</comment>
<sequence length="122" mass="14239">MRDFNAKLESDNTGFEEYMGKYGLGVRNKNRERFLDICTGNHLVLGGTNFKHKNIHKETWNSPDGYTRNQIDHAAINRRWRSSLVDVRATQGGDIGSDHNLVLTKLRLKLKIKKKYTNHQYY</sequence>
<reference evidence="1 2" key="1">
    <citation type="journal article" date="2021" name="Elife">
        <title>Chloroplast acquisition without the gene transfer in kleptoplastic sea slugs, Plakobranchus ocellatus.</title>
        <authorList>
            <person name="Maeda T."/>
            <person name="Takahashi S."/>
            <person name="Yoshida T."/>
            <person name="Shimamura S."/>
            <person name="Takaki Y."/>
            <person name="Nagai Y."/>
            <person name="Toyoda A."/>
            <person name="Suzuki Y."/>
            <person name="Arimoto A."/>
            <person name="Ishii H."/>
            <person name="Satoh N."/>
            <person name="Nishiyama T."/>
            <person name="Hasebe M."/>
            <person name="Maruyama T."/>
            <person name="Minagawa J."/>
            <person name="Obokata J."/>
            <person name="Shigenobu S."/>
        </authorList>
    </citation>
    <scope>NUCLEOTIDE SEQUENCE [LARGE SCALE GENOMIC DNA]</scope>
</reference>
<evidence type="ECO:0000313" key="1">
    <source>
        <dbReference type="EMBL" id="GFS22276.1"/>
    </source>
</evidence>
<dbReference type="Proteomes" id="UP000762676">
    <property type="component" value="Unassembled WGS sequence"/>
</dbReference>
<dbReference type="EMBL" id="BMAT01006923">
    <property type="protein sequence ID" value="GFS22276.1"/>
    <property type="molecule type" value="Genomic_DNA"/>
</dbReference>
<protein>
    <submittedName>
        <fullName evidence="1">Craniofacial development protein 2</fullName>
    </submittedName>
</protein>
<dbReference type="SUPFAM" id="SSF56219">
    <property type="entry name" value="DNase I-like"/>
    <property type="match status" value="1"/>
</dbReference>
<evidence type="ECO:0000313" key="2">
    <source>
        <dbReference type="Proteomes" id="UP000762676"/>
    </source>
</evidence>
<dbReference type="Gene3D" id="3.60.10.10">
    <property type="entry name" value="Endonuclease/exonuclease/phosphatase"/>
    <property type="match status" value="1"/>
</dbReference>
<keyword evidence="2" id="KW-1185">Reference proteome</keyword>
<organism evidence="1 2">
    <name type="scientific">Elysia marginata</name>
    <dbReference type="NCBI Taxonomy" id="1093978"/>
    <lineage>
        <taxon>Eukaryota</taxon>
        <taxon>Metazoa</taxon>
        <taxon>Spiralia</taxon>
        <taxon>Lophotrochozoa</taxon>
        <taxon>Mollusca</taxon>
        <taxon>Gastropoda</taxon>
        <taxon>Heterobranchia</taxon>
        <taxon>Euthyneura</taxon>
        <taxon>Panpulmonata</taxon>
        <taxon>Sacoglossa</taxon>
        <taxon>Placobranchoidea</taxon>
        <taxon>Plakobranchidae</taxon>
        <taxon>Elysia</taxon>
    </lineage>
</organism>